<organism evidence="2 3">
    <name type="scientific">Chaetomidium leptoderma</name>
    <dbReference type="NCBI Taxonomy" id="669021"/>
    <lineage>
        <taxon>Eukaryota</taxon>
        <taxon>Fungi</taxon>
        <taxon>Dikarya</taxon>
        <taxon>Ascomycota</taxon>
        <taxon>Pezizomycotina</taxon>
        <taxon>Sordariomycetes</taxon>
        <taxon>Sordariomycetidae</taxon>
        <taxon>Sordariales</taxon>
        <taxon>Chaetomiaceae</taxon>
        <taxon>Chaetomidium</taxon>
    </lineage>
</organism>
<feature type="region of interest" description="Disordered" evidence="1">
    <location>
        <begin position="141"/>
        <end position="252"/>
    </location>
</feature>
<gene>
    <name evidence="2" type="ORF">C8A00DRAFT_11172</name>
</gene>
<dbReference type="AlphaFoldDB" id="A0AAN6VUD2"/>
<evidence type="ECO:0000313" key="2">
    <source>
        <dbReference type="EMBL" id="KAK4157978.1"/>
    </source>
</evidence>
<accession>A0AAN6VUD2</accession>
<feature type="non-terminal residue" evidence="2">
    <location>
        <position position="1"/>
    </location>
</feature>
<keyword evidence="3" id="KW-1185">Reference proteome</keyword>
<sequence>VLGEWYDTAAYPSSRIGIGRLVLSLVSDVDPEHIYTLEVVRLATAPIALFPPLKDYHVPLCKTWNRPLQQLAQEAVLPARRGTSSPLELGGGGLLLVRYRRLTRLPPELRLRILEYTDLIPPWKEVTWSRKDRGYQSPALRLHVPAPRPPRLPAEPLERDSPRTGLYTNPHLFLPPSTCRLLPPKAPPVPRGTTRTSVSLLQSSSETSSLPAASPTSASSSWCSPRTCPTAGRRGASPKGVLRAPYTRPGGA</sequence>
<dbReference type="EMBL" id="MU856843">
    <property type="protein sequence ID" value="KAK4157978.1"/>
    <property type="molecule type" value="Genomic_DNA"/>
</dbReference>
<proteinExistence type="predicted"/>
<feature type="compositionally biased region" description="Low complexity" evidence="1">
    <location>
        <begin position="196"/>
        <end position="225"/>
    </location>
</feature>
<reference evidence="2" key="1">
    <citation type="journal article" date="2023" name="Mol. Phylogenet. Evol.">
        <title>Genome-scale phylogeny and comparative genomics of the fungal order Sordariales.</title>
        <authorList>
            <person name="Hensen N."/>
            <person name="Bonometti L."/>
            <person name="Westerberg I."/>
            <person name="Brannstrom I.O."/>
            <person name="Guillou S."/>
            <person name="Cros-Aarteil S."/>
            <person name="Calhoun S."/>
            <person name="Haridas S."/>
            <person name="Kuo A."/>
            <person name="Mondo S."/>
            <person name="Pangilinan J."/>
            <person name="Riley R."/>
            <person name="LaButti K."/>
            <person name="Andreopoulos B."/>
            <person name="Lipzen A."/>
            <person name="Chen C."/>
            <person name="Yan M."/>
            <person name="Daum C."/>
            <person name="Ng V."/>
            <person name="Clum A."/>
            <person name="Steindorff A."/>
            <person name="Ohm R.A."/>
            <person name="Martin F."/>
            <person name="Silar P."/>
            <person name="Natvig D.O."/>
            <person name="Lalanne C."/>
            <person name="Gautier V."/>
            <person name="Ament-Velasquez S.L."/>
            <person name="Kruys A."/>
            <person name="Hutchinson M.I."/>
            <person name="Powell A.J."/>
            <person name="Barry K."/>
            <person name="Miller A.N."/>
            <person name="Grigoriev I.V."/>
            <person name="Debuchy R."/>
            <person name="Gladieux P."/>
            <person name="Hiltunen Thoren M."/>
            <person name="Johannesson H."/>
        </authorList>
    </citation>
    <scope>NUCLEOTIDE SEQUENCE</scope>
    <source>
        <strain evidence="2">CBS 538.74</strain>
    </source>
</reference>
<name>A0AAN6VUD2_9PEZI</name>
<comment type="caution">
    <text evidence="2">The sequence shown here is derived from an EMBL/GenBank/DDBJ whole genome shotgun (WGS) entry which is preliminary data.</text>
</comment>
<evidence type="ECO:0000313" key="3">
    <source>
        <dbReference type="Proteomes" id="UP001302745"/>
    </source>
</evidence>
<dbReference type="Proteomes" id="UP001302745">
    <property type="component" value="Unassembled WGS sequence"/>
</dbReference>
<protein>
    <submittedName>
        <fullName evidence="2">Uncharacterized protein</fullName>
    </submittedName>
</protein>
<reference evidence="2" key="2">
    <citation type="submission" date="2023-05" db="EMBL/GenBank/DDBJ databases">
        <authorList>
            <consortium name="Lawrence Berkeley National Laboratory"/>
            <person name="Steindorff A."/>
            <person name="Hensen N."/>
            <person name="Bonometti L."/>
            <person name="Westerberg I."/>
            <person name="Brannstrom I.O."/>
            <person name="Guillou S."/>
            <person name="Cros-Aarteil S."/>
            <person name="Calhoun S."/>
            <person name="Haridas S."/>
            <person name="Kuo A."/>
            <person name="Mondo S."/>
            <person name="Pangilinan J."/>
            <person name="Riley R."/>
            <person name="Labutti K."/>
            <person name="Andreopoulos B."/>
            <person name="Lipzen A."/>
            <person name="Chen C."/>
            <person name="Yanf M."/>
            <person name="Daum C."/>
            <person name="Ng V."/>
            <person name="Clum A."/>
            <person name="Ohm R."/>
            <person name="Martin F."/>
            <person name="Silar P."/>
            <person name="Natvig D."/>
            <person name="Lalanne C."/>
            <person name="Gautier V."/>
            <person name="Ament-Velasquez S.L."/>
            <person name="Kruys A."/>
            <person name="Hutchinson M.I."/>
            <person name="Powell A.J."/>
            <person name="Barry K."/>
            <person name="Miller A.N."/>
            <person name="Grigoriev I.V."/>
            <person name="Debuchy R."/>
            <person name="Gladieux P."/>
            <person name="Thoren M.H."/>
            <person name="Johannesson H."/>
        </authorList>
    </citation>
    <scope>NUCLEOTIDE SEQUENCE</scope>
    <source>
        <strain evidence="2">CBS 538.74</strain>
    </source>
</reference>
<evidence type="ECO:0000256" key="1">
    <source>
        <dbReference type="SAM" id="MobiDB-lite"/>
    </source>
</evidence>